<dbReference type="Gene3D" id="2.115.10.20">
    <property type="entry name" value="Glycosyl hydrolase domain, family 43"/>
    <property type="match status" value="1"/>
</dbReference>
<evidence type="ECO:0000256" key="2">
    <source>
        <dbReference type="ARBA" id="ARBA00009865"/>
    </source>
</evidence>
<keyword evidence="4 7" id="KW-0326">Glycosidase</keyword>
<dbReference type="PROSITE" id="PS50022">
    <property type="entry name" value="FA58C_3"/>
    <property type="match status" value="1"/>
</dbReference>
<protein>
    <submittedName>
        <fullName evidence="10">F5/8 type C domain protein</fullName>
    </submittedName>
</protein>
<evidence type="ECO:0000256" key="7">
    <source>
        <dbReference type="RuleBase" id="RU361187"/>
    </source>
</evidence>
<dbReference type="Gene3D" id="2.60.120.260">
    <property type="entry name" value="Galactose-binding domain-like"/>
    <property type="match status" value="1"/>
</dbReference>
<dbReference type="InterPro" id="IPR006710">
    <property type="entry name" value="Glyco_hydro_43"/>
</dbReference>
<proteinExistence type="inferred from homology"/>
<sequence length="462" mass="52441">MKKNIFISLVFSILISEPITAQTKANNPFGNALIPDMIADASIQEIEGMFYCYATTDGYGQGLETSGPPVVWKSNDFVHWSFEGTYFPSAMKEKYWAPSKAIFANGKYYIYPTINGYMYPAVSNNPEGPFKLARGKDEFHKPFTSSTLLQTKDPGGIDAEVFIDDDGQAYIFWGRRHVAKLGKDMITVDSVIQIITTPRKEYSEGPIFFKRKGIYYYLYTIGGDEKYQYAYVMSKTSPMGPFEYPEQDIISTTNYERGVFGPGHGCVFNPEGTDDYYFAYLEFGRRSTNRQTYVNRLEFNEDGTIRPIDLTLEGVGALRKIKQEKKLKTDTVYASSISAPLNIEPMKDPSCRRTEYFIPAFAIDGANGSRWMAADQDKENWIIADLGTAKKVHRSEVYFVRPTAGHAYLLEGSADGKVWQVCGGHEDIKMQSPHIDTPNKKYRYLRIKILKGIAGIWEWNIH</sequence>
<feature type="active site" description="Proton acceptor" evidence="5">
    <location>
        <position position="40"/>
    </location>
</feature>
<comment type="similarity">
    <text evidence="2 7">Belongs to the glycosyl hydrolase 43 family.</text>
</comment>
<dbReference type="EMBL" id="LTDF01000073">
    <property type="protein sequence ID" value="KXT51625.1"/>
    <property type="molecule type" value="Genomic_DNA"/>
</dbReference>
<keyword evidence="8" id="KW-0732">Signal</keyword>
<comment type="caution">
    <text evidence="10">The sequence shown here is derived from an EMBL/GenBank/DDBJ whole genome shotgun (WGS) entry which is preliminary data.</text>
</comment>
<dbReference type="PANTHER" id="PTHR43301">
    <property type="entry name" value="ARABINAN ENDO-1,5-ALPHA-L-ARABINOSIDASE"/>
    <property type="match status" value="1"/>
</dbReference>
<evidence type="ECO:0000256" key="6">
    <source>
        <dbReference type="PIRSR" id="PIRSR606710-2"/>
    </source>
</evidence>
<feature type="active site" description="Proton donor" evidence="5">
    <location>
        <position position="204"/>
    </location>
</feature>
<comment type="pathway">
    <text evidence="1">Glycan metabolism; L-arabinan degradation.</text>
</comment>
<evidence type="ECO:0000256" key="5">
    <source>
        <dbReference type="PIRSR" id="PIRSR606710-1"/>
    </source>
</evidence>
<evidence type="ECO:0000256" key="4">
    <source>
        <dbReference type="ARBA" id="ARBA00023295"/>
    </source>
</evidence>
<gene>
    <name evidence="10" type="ORF">HMPREF2531_01878</name>
</gene>
<feature type="site" description="Important for catalytic activity, responsible for pKa modulation of the active site Glu and correct orientation of both the proton donor and substrate" evidence="6">
    <location>
        <position position="158"/>
    </location>
</feature>
<evidence type="ECO:0000259" key="9">
    <source>
        <dbReference type="PROSITE" id="PS50022"/>
    </source>
</evidence>
<dbReference type="InterPro" id="IPR000421">
    <property type="entry name" value="FA58C"/>
</dbReference>
<dbReference type="PANTHER" id="PTHR43301:SF3">
    <property type="entry name" value="ARABINAN ENDO-1,5-ALPHA-L-ARABINOSIDASE A-RELATED"/>
    <property type="match status" value="1"/>
</dbReference>
<dbReference type="Pfam" id="PF04616">
    <property type="entry name" value="Glyco_hydro_43"/>
    <property type="match status" value="1"/>
</dbReference>
<feature type="domain" description="F5/8 type C" evidence="9">
    <location>
        <begin position="364"/>
        <end position="462"/>
    </location>
</feature>
<evidence type="ECO:0000313" key="10">
    <source>
        <dbReference type="EMBL" id="KXT51625.1"/>
    </source>
</evidence>
<dbReference type="GO" id="GO:0004553">
    <property type="term" value="F:hydrolase activity, hydrolyzing O-glycosyl compounds"/>
    <property type="evidence" value="ECO:0007669"/>
    <property type="project" value="InterPro"/>
</dbReference>
<feature type="chain" id="PRO_5007487365" evidence="8">
    <location>
        <begin position="22"/>
        <end position="462"/>
    </location>
</feature>
<dbReference type="Pfam" id="PF00754">
    <property type="entry name" value="F5_F8_type_C"/>
    <property type="match status" value="1"/>
</dbReference>
<reference evidence="10 11" key="1">
    <citation type="submission" date="2016-02" db="EMBL/GenBank/DDBJ databases">
        <authorList>
            <person name="Wen L."/>
            <person name="He K."/>
            <person name="Yang H."/>
        </authorList>
    </citation>
    <scope>NUCLEOTIDE SEQUENCE [LARGE SCALE GENOMIC DNA]</scope>
    <source>
        <strain evidence="10 11">KLE1704</strain>
    </source>
</reference>
<dbReference type="GO" id="GO:0005975">
    <property type="term" value="P:carbohydrate metabolic process"/>
    <property type="evidence" value="ECO:0007669"/>
    <property type="project" value="InterPro"/>
</dbReference>
<dbReference type="RefSeq" id="WP_082788032.1">
    <property type="nucleotide sequence ID" value="NZ_KQ968691.1"/>
</dbReference>
<keyword evidence="3 7" id="KW-0378">Hydrolase</keyword>
<evidence type="ECO:0000313" key="11">
    <source>
        <dbReference type="Proteomes" id="UP000070319"/>
    </source>
</evidence>
<feature type="signal peptide" evidence="8">
    <location>
        <begin position="1"/>
        <end position="21"/>
    </location>
</feature>
<dbReference type="InterPro" id="IPR008979">
    <property type="entry name" value="Galactose-bd-like_sf"/>
</dbReference>
<dbReference type="SUPFAM" id="SSF75005">
    <property type="entry name" value="Arabinanase/levansucrase/invertase"/>
    <property type="match status" value="1"/>
</dbReference>
<organism evidence="10">
    <name type="scientific">Bacteroides intestinalis</name>
    <dbReference type="NCBI Taxonomy" id="329854"/>
    <lineage>
        <taxon>Bacteria</taxon>
        <taxon>Pseudomonadati</taxon>
        <taxon>Bacteroidota</taxon>
        <taxon>Bacteroidia</taxon>
        <taxon>Bacteroidales</taxon>
        <taxon>Bacteroidaceae</taxon>
        <taxon>Bacteroides</taxon>
    </lineage>
</organism>
<evidence type="ECO:0000256" key="8">
    <source>
        <dbReference type="SAM" id="SignalP"/>
    </source>
</evidence>
<dbReference type="SUPFAM" id="SSF49785">
    <property type="entry name" value="Galactose-binding domain-like"/>
    <property type="match status" value="1"/>
</dbReference>
<dbReference type="InterPro" id="IPR050727">
    <property type="entry name" value="GH43_arabinanases"/>
</dbReference>
<dbReference type="CDD" id="cd18608">
    <property type="entry name" value="GH43_F5-8_typeC-like"/>
    <property type="match status" value="1"/>
</dbReference>
<dbReference type="Proteomes" id="UP000070319">
    <property type="component" value="Unassembled WGS sequence"/>
</dbReference>
<dbReference type="InterPro" id="IPR023296">
    <property type="entry name" value="Glyco_hydro_beta-prop_sf"/>
</dbReference>
<evidence type="ECO:0000256" key="3">
    <source>
        <dbReference type="ARBA" id="ARBA00022801"/>
    </source>
</evidence>
<dbReference type="AlphaFoldDB" id="A0A139LJN9"/>
<evidence type="ECO:0000256" key="1">
    <source>
        <dbReference type="ARBA" id="ARBA00004834"/>
    </source>
</evidence>
<accession>A0A139LJN9</accession>
<dbReference type="PATRIC" id="fig|329854.7.peg.1912"/>
<name>A0A139LJN9_9BACE</name>